<gene>
    <name evidence="5" type="ORF">GFSPODELE1_LOCUS2803</name>
</gene>
<dbReference type="CDD" id="cd00590">
    <property type="entry name" value="RRM_SF"/>
    <property type="match status" value="2"/>
</dbReference>
<evidence type="ECO:0000256" key="2">
    <source>
        <dbReference type="PROSITE-ProRule" id="PRU00176"/>
    </source>
</evidence>
<sequence>MSFFKFNRDGYVVRVENVASSVSSQEIVELFGSLIGDVCKCSGFVGEGNRRFLDLTFSSQDVSKKALCMSGYNVAGVPLSVTAMQPMESNRVFKQGKQPDMRRNLYVLGLPFDLTKAEFVEIFSRYGTVSHAVILATVDNASRRRGFVVMSTYNEARCAMDALSRKEIKGHTIDVSWAVVQRSQGFLDGGDRTVMLSNQPNSPSPVLPSFESEQMVSTPSSCVSTPAIATPLIDQSIPLPASDHLSATTSLLVTNLPATLFSTNSDLYPLFCPFGEVKHIKILGSNPSSLAQGTVSVLVEYTSFEAARDARDSLRGQVYASQPVRVDFWGSNTSTPTGIDQWNRGSSLDMKARLNPHAPPFMINPGSINGHTLEAPSPFLRQKDLNLYENGSHGWNALQSAPLTPIPTPYNNCLLPPPVTNRPSSAPSRYVGPAMTCPQDEQVDYIGWNDQARIARAMPWSSSSHDLPNLSTPSLRSPYLV</sequence>
<dbReference type="EMBL" id="OZ037954">
    <property type="protein sequence ID" value="CAL1699707.1"/>
    <property type="molecule type" value="Genomic_DNA"/>
</dbReference>
<feature type="domain" description="RRM" evidence="4">
    <location>
        <begin position="249"/>
        <end position="331"/>
    </location>
</feature>
<evidence type="ECO:0000313" key="5">
    <source>
        <dbReference type="EMBL" id="CAL1699707.1"/>
    </source>
</evidence>
<dbReference type="Pfam" id="PF00076">
    <property type="entry name" value="RRM_1"/>
    <property type="match status" value="2"/>
</dbReference>
<dbReference type="InterPro" id="IPR035979">
    <property type="entry name" value="RBD_domain_sf"/>
</dbReference>
<dbReference type="PANTHER" id="PTHR48025">
    <property type="entry name" value="OS02G0815200 PROTEIN"/>
    <property type="match status" value="1"/>
</dbReference>
<organism evidence="5 6">
    <name type="scientific">Somion occarium</name>
    <dbReference type="NCBI Taxonomy" id="3059160"/>
    <lineage>
        <taxon>Eukaryota</taxon>
        <taxon>Fungi</taxon>
        <taxon>Dikarya</taxon>
        <taxon>Basidiomycota</taxon>
        <taxon>Agaricomycotina</taxon>
        <taxon>Agaricomycetes</taxon>
        <taxon>Polyporales</taxon>
        <taxon>Cerrenaceae</taxon>
        <taxon>Somion</taxon>
    </lineage>
</organism>
<dbReference type="SMART" id="SM00360">
    <property type="entry name" value="RRM"/>
    <property type="match status" value="3"/>
</dbReference>
<dbReference type="InterPro" id="IPR050502">
    <property type="entry name" value="Euk_RNA-bind_prot"/>
</dbReference>
<dbReference type="Proteomes" id="UP001497453">
    <property type="component" value="Chromosome 11"/>
</dbReference>
<feature type="region of interest" description="Disordered" evidence="3">
    <location>
        <begin position="460"/>
        <end position="481"/>
    </location>
</feature>
<feature type="domain" description="RRM" evidence="4">
    <location>
        <begin position="103"/>
        <end position="180"/>
    </location>
</feature>
<protein>
    <recommendedName>
        <fullName evidence="4">RRM domain-containing protein</fullName>
    </recommendedName>
</protein>
<dbReference type="PROSITE" id="PS50102">
    <property type="entry name" value="RRM"/>
    <property type="match status" value="2"/>
</dbReference>
<accession>A0ABP1CVL1</accession>
<keyword evidence="1 2" id="KW-0694">RNA-binding</keyword>
<dbReference type="PANTHER" id="PTHR48025:SF1">
    <property type="entry name" value="RRM DOMAIN-CONTAINING PROTEIN"/>
    <property type="match status" value="1"/>
</dbReference>
<keyword evidence="6" id="KW-1185">Reference proteome</keyword>
<dbReference type="SUPFAM" id="SSF54928">
    <property type="entry name" value="RNA-binding domain, RBD"/>
    <property type="match status" value="2"/>
</dbReference>
<name>A0ABP1CVL1_9APHY</name>
<evidence type="ECO:0000313" key="6">
    <source>
        <dbReference type="Proteomes" id="UP001497453"/>
    </source>
</evidence>
<reference evidence="6" key="1">
    <citation type="submission" date="2024-04" db="EMBL/GenBank/DDBJ databases">
        <authorList>
            <person name="Shaw F."/>
            <person name="Minotto A."/>
        </authorList>
    </citation>
    <scope>NUCLEOTIDE SEQUENCE [LARGE SCALE GENOMIC DNA]</scope>
</reference>
<feature type="compositionally biased region" description="Polar residues" evidence="3">
    <location>
        <begin position="460"/>
        <end position="475"/>
    </location>
</feature>
<evidence type="ECO:0000256" key="3">
    <source>
        <dbReference type="SAM" id="MobiDB-lite"/>
    </source>
</evidence>
<dbReference type="Gene3D" id="3.30.70.330">
    <property type="match status" value="2"/>
</dbReference>
<evidence type="ECO:0000259" key="4">
    <source>
        <dbReference type="PROSITE" id="PS50102"/>
    </source>
</evidence>
<evidence type="ECO:0000256" key="1">
    <source>
        <dbReference type="ARBA" id="ARBA00022884"/>
    </source>
</evidence>
<proteinExistence type="predicted"/>
<dbReference type="InterPro" id="IPR012677">
    <property type="entry name" value="Nucleotide-bd_a/b_plait_sf"/>
</dbReference>
<dbReference type="InterPro" id="IPR000504">
    <property type="entry name" value="RRM_dom"/>
</dbReference>